<keyword evidence="3" id="KW-1185">Reference proteome</keyword>
<evidence type="ECO:0000313" key="2">
    <source>
        <dbReference type="EMBL" id="MBG6139984.1"/>
    </source>
</evidence>
<evidence type="ECO:0000313" key="3">
    <source>
        <dbReference type="Proteomes" id="UP000622552"/>
    </source>
</evidence>
<sequence length="256" mass="28002">MGRRRGLGGRVERGVRGERRRAGVRGCRGGGRFLGFQGELPAPDRPVGGRRRQLVHVREVFLGLLLLRQHRADRRRLLEGRQASVDWDVRRQFGGPDRGRVVAVPGIGDVERVGSGLGTPRCWGVRRIERMRTGHVEATGRAYRVRVAALLAVPTGRELVDRRTAGRHLTARPHGQGGRAVPLPQPGPQWRPGGRSDVVGRATTARAGRRLGTEGRTAGLTQLVAHRSPPTAERSPILTRIDAALRSCTTSDVSWA</sequence>
<reference evidence="2" key="1">
    <citation type="submission" date="2020-11" db="EMBL/GenBank/DDBJ databases">
        <title>Sequencing the genomes of 1000 actinobacteria strains.</title>
        <authorList>
            <person name="Klenk H.-P."/>
        </authorList>
    </citation>
    <scope>NUCLEOTIDE SEQUENCE</scope>
    <source>
        <strain evidence="2">DSM 45356</strain>
    </source>
</reference>
<dbReference type="EMBL" id="JADOUF010000001">
    <property type="protein sequence ID" value="MBG6139984.1"/>
    <property type="molecule type" value="Genomic_DNA"/>
</dbReference>
<name>A0A8J7KM19_9ACTN</name>
<organism evidence="2 3">
    <name type="scientific">Longispora fulva</name>
    <dbReference type="NCBI Taxonomy" id="619741"/>
    <lineage>
        <taxon>Bacteria</taxon>
        <taxon>Bacillati</taxon>
        <taxon>Actinomycetota</taxon>
        <taxon>Actinomycetes</taxon>
        <taxon>Micromonosporales</taxon>
        <taxon>Micromonosporaceae</taxon>
        <taxon>Longispora</taxon>
    </lineage>
</organism>
<dbReference type="AlphaFoldDB" id="A0A8J7KM19"/>
<feature type="region of interest" description="Disordered" evidence="1">
    <location>
        <begin position="169"/>
        <end position="198"/>
    </location>
</feature>
<accession>A0A8J7KM19</accession>
<protein>
    <submittedName>
        <fullName evidence="2">Uncharacterized protein</fullName>
    </submittedName>
</protein>
<proteinExistence type="predicted"/>
<dbReference type="Proteomes" id="UP000622552">
    <property type="component" value="Unassembled WGS sequence"/>
</dbReference>
<comment type="caution">
    <text evidence="2">The sequence shown here is derived from an EMBL/GenBank/DDBJ whole genome shotgun (WGS) entry which is preliminary data.</text>
</comment>
<evidence type="ECO:0000256" key="1">
    <source>
        <dbReference type="SAM" id="MobiDB-lite"/>
    </source>
</evidence>
<gene>
    <name evidence="2" type="ORF">IW245_006178</name>
</gene>